<reference evidence="2" key="1">
    <citation type="journal article" date="2024" name="Proc. Natl. Acad. Sci. U.S.A.">
        <title>Extraordinary preservation of gene collinearity over three hundred million years revealed in homosporous lycophytes.</title>
        <authorList>
            <person name="Li C."/>
            <person name="Wickell D."/>
            <person name="Kuo L.Y."/>
            <person name="Chen X."/>
            <person name="Nie B."/>
            <person name="Liao X."/>
            <person name="Peng D."/>
            <person name="Ji J."/>
            <person name="Jenkins J."/>
            <person name="Williams M."/>
            <person name="Shu S."/>
            <person name="Plott C."/>
            <person name="Barry K."/>
            <person name="Rajasekar S."/>
            <person name="Grimwood J."/>
            <person name="Han X."/>
            <person name="Sun S."/>
            <person name="Hou Z."/>
            <person name="He W."/>
            <person name="Dai G."/>
            <person name="Sun C."/>
            <person name="Schmutz J."/>
            <person name="Leebens-Mack J.H."/>
            <person name="Li F.W."/>
            <person name="Wang L."/>
        </authorList>
    </citation>
    <scope>NUCLEOTIDE SEQUENCE [LARGE SCALE GENOMIC DNA]</scope>
    <source>
        <strain evidence="2">cv. PW_Plant_1</strain>
    </source>
</reference>
<organism evidence="1 2">
    <name type="scientific">Diphasiastrum complanatum</name>
    <name type="common">Issler's clubmoss</name>
    <name type="synonym">Lycopodium complanatum</name>
    <dbReference type="NCBI Taxonomy" id="34168"/>
    <lineage>
        <taxon>Eukaryota</taxon>
        <taxon>Viridiplantae</taxon>
        <taxon>Streptophyta</taxon>
        <taxon>Embryophyta</taxon>
        <taxon>Tracheophyta</taxon>
        <taxon>Lycopodiopsida</taxon>
        <taxon>Lycopodiales</taxon>
        <taxon>Lycopodiaceae</taxon>
        <taxon>Lycopodioideae</taxon>
        <taxon>Diphasiastrum</taxon>
    </lineage>
</organism>
<sequence>MDSSDTDDDDAYEDIETDRDEPCPSNGDIFPSEQPAIDSDAQHQENASCHVDPESHKSLRFYSFPRAAHHLMVECLSFSRYPSHDEIKVVDPSIVGRNKNKNRSPRLYDERAAVEYRWKEMQDKLFVQRGENGVDYLYHKSTPTVRIPHRDQWREIFDLFHVDAKNHHLGWYPTQKRIKEQWSTNIRRFGIPDIYIRDCVSACPTCYLPRSGSGKPQFMPNSPKRRRRQEFHFTERMTAIARELPSTLEEIAVKYKVLLRVERVSTMSRPMLCEVKDYVCHRGKSRRHQAGLRDNAKVRDRKSCRIGCPFRIRLVVPVSRIDGVNVVQEEGMVNVLLYPYHVGHQPGSHADLLRLPPHPSVIRYCEQDLNDVVGDIQAVARATVRRASLLYSQATEGDQASFRFYLSPKDVERLAYRLRSRDALSEEDWAALHLEAQALQGQGKVIFYQQYSPNHADEDKRPFVLVLQDAWMRDIAKRFSIGSAWVIGSIFKTIQFGLPLFGGILPNQMGGELPIWFMLCSVDVGTQHESIALKLTLQEVFKWLGHVRPSAIVVDKSLNELHAIQAVIEKDPFCWRDNILGGEQVACRVLLCWFHVKRDWLENLLPEVPVECRKDVYQSLNDMMMSVSERKFTSLLHDFYERYSDQPSICKYVNFSWAGSECIWRKMWPRHCRLFEHKEVETTIFAERLWQYIKYNLLRGRSNRNVRDLVAALIGRSDGERLQRDTLVEYYKQKQASEDTGRYCMQGWSKLPRRRSLSGMNIFQMYETDPSVVETIDEVGLKFRIRSEIIPDLWHNICLQSHICDCLEVVPCKHLLGLRMIVEQCFTHLCPVLPPMEAMPRTDEISHIPEDISEARAVIVHSESMLDFHIPNVDPMDVCADENVLRGLYMKCVEMKAELDRLSAMVAGLTRTEAAAVLQNVLTLKRKLQSFGVLEKSKKKLLSTKKPF</sequence>
<comment type="caution">
    <text evidence="1">The sequence shown here is derived from an EMBL/GenBank/DDBJ whole genome shotgun (WGS) entry which is preliminary data.</text>
</comment>
<gene>
    <name evidence="1" type="ORF">O6H91_04G094800</name>
</gene>
<evidence type="ECO:0000313" key="1">
    <source>
        <dbReference type="EMBL" id="KAJ7559649.1"/>
    </source>
</evidence>
<dbReference type="EMBL" id="CM055095">
    <property type="protein sequence ID" value="KAJ7559649.1"/>
    <property type="molecule type" value="Genomic_DNA"/>
</dbReference>
<proteinExistence type="predicted"/>
<protein>
    <submittedName>
        <fullName evidence="1">Uncharacterized protein</fullName>
    </submittedName>
</protein>
<keyword evidence="2" id="KW-1185">Reference proteome</keyword>
<accession>A0ACC2DZ70</accession>
<evidence type="ECO:0000313" key="2">
    <source>
        <dbReference type="Proteomes" id="UP001162992"/>
    </source>
</evidence>
<dbReference type="Proteomes" id="UP001162992">
    <property type="component" value="Chromosome 4"/>
</dbReference>
<name>A0ACC2DZ70_DIPCM</name>